<evidence type="ECO:0000313" key="6">
    <source>
        <dbReference type="EMBL" id="KAE9280184.1"/>
    </source>
</evidence>
<dbReference type="GO" id="GO:0046872">
    <property type="term" value="F:metal ion binding"/>
    <property type="evidence" value="ECO:0007669"/>
    <property type="project" value="UniProtKB-KW"/>
</dbReference>
<dbReference type="PRINTS" id="PR00942">
    <property type="entry name" value="CUATPASEI"/>
</dbReference>
<dbReference type="Proteomes" id="UP000437068">
    <property type="component" value="Unassembled WGS sequence"/>
</dbReference>
<keyword evidence="3" id="KW-0812">Transmembrane</keyword>
<accession>A0A6A3F2J6</accession>
<feature type="transmembrane region" description="Helical" evidence="3">
    <location>
        <begin position="286"/>
        <end position="307"/>
    </location>
</feature>
<keyword evidence="3" id="KW-0472">Membrane</keyword>
<feature type="compositionally biased region" description="Basic residues" evidence="2">
    <location>
        <begin position="152"/>
        <end position="177"/>
    </location>
</feature>
<feature type="compositionally biased region" description="Basic residues" evidence="2">
    <location>
        <begin position="128"/>
        <end position="144"/>
    </location>
</feature>
<evidence type="ECO:0000313" key="9">
    <source>
        <dbReference type="Proteomes" id="UP000440367"/>
    </source>
</evidence>
<evidence type="ECO:0000256" key="1">
    <source>
        <dbReference type="ARBA" id="ARBA00022723"/>
    </source>
</evidence>
<feature type="region of interest" description="Disordered" evidence="2">
    <location>
        <begin position="95"/>
        <end position="188"/>
    </location>
</feature>
<evidence type="ECO:0000313" key="5">
    <source>
        <dbReference type="EMBL" id="KAE9235992.1"/>
    </source>
</evidence>
<evidence type="ECO:0000256" key="2">
    <source>
        <dbReference type="SAM" id="MobiDB-lite"/>
    </source>
</evidence>
<keyword evidence="1" id="KW-0479">Metal-binding</keyword>
<dbReference type="PANTHER" id="PTHR46594:SF4">
    <property type="entry name" value="P-TYPE CATION-TRANSPORTING ATPASE"/>
    <property type="match status" value="1"/>
</dbReference>
<dbReference type="PANTHER" id="PTHR46594">
    <property type="entry name" value="P-TYPE CATION-TRANSPORTING ATPASE"/>
    <property type="match status" value="1"/>
</dbReference>
<feature type="compositionally biased region" description="Basic and acidic residues" evidence="2">
    <location>
        <begin position="178"/>
        <end position="188"/>
    </location>
</feature>
<evidence type="ECO:0000256" key="3">
    <source>
        <dbReference type="SAM" id="Phobius"/>
    </source>
</evidence>
<dbReference type="AlphaFoldDB" id="A0A6A3F2J6"/>
<dbReference type="Proteomes" id="UP000429523">
    <property type="component" value="Unassembled WGS sequence"/>
</dbReference>
<feature type="region of interest" description="Disordered" evidence="2">
    <location>
        <begin position="211"/>
        <end position="235"/>
    </location>
</feature>
<feature type="transmembrane region" description="Helical" evidence="3">
    <location>
        <begin position="237"/>
        <end position="266"/>
    </location>
</feature>
<evidence type="ECO:0000313" key="8">
    <source>
        <dbReference type="Proteomes" id="UP000437068"/>
    </source>
</evidence>
<protein>
    <submittedName>
        <fullName evidence="4">Uncharacterized protein</fullName>
    </submittedName>
</protein>
<dbReference type="Proteomes" id="UP000440367">
    <property type="component" value="Unassembled WGS sequence"/>
</dbReference>
<feature type="compositionally biased region" description="Basic residues" evidence="2">
    <location>
        <begin position="211"/>
        <end position="230"/>
    </location>
</feature>
<reference evidence="7 8" key="1">
    <citation type="submission" date="2018-08" db="EMBL/GenBank/DDBJ databases">
        <title>Genomic investigation of the strawberry pathogen Phytophthora fragariae indicates pathogenicity is determined by transcriptional variation in three key races.</title>
        <authorList>
            <person name="Adams T.M."/>
            <person name="Armitage A.D."/>
            <person name="Sobczyk M.K."/>
            <person name="Bates H.J."/>
            <person name="Dunwell J.M."/>
            <person name="Nellist C.F."/>
            <person name="Harrison R.J."/>
        </authorList>
    </citation>
    <scope>NUCLEOTIDE SEQUENCE [LARGE SCALE GENOMIC DNA]</scope>
    <source>
        <strain evidence="6 8">A4</strain>
        <strain evidence="5 9">BC-1</strain>
        <strain evidence="4 7">NOV-9</strain>
    </source>
</reference>
<sequence length="330" mass="35814">MQGVQSVLETVHTTTGLSCGSYAAGPHHTDTWFAAGASVARAAPLYAHTIKQSSAPDKLQVVYQTPLSGAQTTLVQHTVDAIQLAALPVDAPLNELTRTPSPLRRARRRSARRPRHGNLGGAAARPGLRLHLRRGKGRNAKARARVSEPRARGHGRGRQGRGHGGQGHHLRHGRLHGRHEARPGPERALDAAAAHPRRLLTRNVLARRGAGRRRLARAQVHGRGHVRRRVSGQDRGGGAVGGLLTTAMLFSLPAMLIHLLLLLFLLATPVQFGVGWRFYVAAWKGLQHGAMGMDFLVAAVTTMSYTYRFVSMVGSALHENYKGHHFFESS</sequence>
<dbReference type="EMBL" id="QXGD01000517">
    <property type="protein sequence ID" value="KAE9235992.1"/>
    <property type="molecule type" value="Genomic_DNA"/>
</dbReference>
<keyword evidence="3" id="KW-1133">Transmembrane helix</keyword>
<feature type="compositionally biased region" description="Basic residues" evidence="2">
    <location>
        <begin position="104"/>
        <end position="116"/>
    </location>
</feature>
<dbReference type="EMBL" id="QXGE01002655">
    <property type="protein sequence ID" value="KAE9280184.1"/>
    <property type="molecule type" value="Genomic_DNA"/>
</dbReference>
<gene>
    <name evidence="6" type="ORF">PF001_g24352</name>
    <name evidence="5" type="ORF">PF002_g11362</name>
    <name evidence="4" type="ORF">PF009_g11365</name>
</gene>
<name>A0A6A3F2J6_9STRA</name>
<comment type="caution">
    <text evidence="4">The sequence shown here is derived from an EMBL/GenBank/DDBJ whole genome shotgun (WGS) entry which is preliminary data.</text>
</comment>
<evidence type="ECO:0000313" key="4">
    <source>
        <dbReference type="EMBL" id="KAE8938767.1"/>
    </source>
</evidence>
<evidence type="ECO:0000313" key="7">
    <source>
        <dbReference type="Proteomes" id="UP000429523"/>
    </source>
</evidence>
<dbReference type="EMBL" id="QXGF01000536">
    <property type="protein sequence ID" value="KAE8938767.1"/>
    <property type="molecule type" value="Genomic_DNA"/>
</dbReference>
<proteinExistence type="predicted"/>
<organism evidence="4 7">
    <name type="scientific">Phytophthora fragariae</name>
    <dbReference type="NCBI Taxonomy" id="53985"/>
    <lineage>
        <taxon>Eukaryota</taxon>
        <taxon>Sar</taxon>
        <taxon>Stramenopiles</taxon>
        <taxon>Oomycota</taxon>
        <taxon>Peronosporomycetes</taxon>
        <taxon>Peronosporales</taxon>
        <taxon>Peronosporaceae</taxon>
        <taxon>Phytophthora</taxon>
    </lineage>
</organism>